<evidence type="ECO:0000313" key="4">
    <source>
        <dbReference type="Proteomes" id="UP001210211"/>
    </source>
</evidence>
<dbReference type="InterPro" id="IPR055411">
    <property type="entry name" value="LRR_FXL15/At3g58940/PEG3-like"/>
</dbReference>
<reference evidence="3 4" key="1">
    <citation type="journal article" date="2022" name="Cell">
        <title>Repeat-based holocentromeres influence genome architecture and karyotype evolution.</title>
        <authorList>
            <person name="Hofstatter P.G."/>
            <person name="Thangavel G."/>
            <person name="Lux T."/>
            <person name="Neumann P."/>
            <person name="Vondrak T."/>
            <person name="Novak P."/>
            <person name="Zhang M."/>
            <person name="Costa L."/>
            <person name="Castellani M."/>
            <person name="Scott A."/>
            <person name="Toegelov H."/>
            <person name="Fuchs J."/>
            <person name="Mata-Sucre Y."/>
            <person name="Dias Y."/>
            <person name="Vanzela A.L.L."/>
            <person name="Huettel B."/>
            <person name="Almeida C.C.S."/>
            <person name="Simkova H."/>
            <person name="Souza G."/>
            <person name="Pedrosa-Harand A."/>
            <person name="Macas J."/>
            <person name="Mayer K.F.X."/>
            <person name="Houben A."/>
            <person name="Marques A."/>
        </authorList>
    </citation>
    <scope>NUCLEOTIDE SEQUENCE [LARGE SCALE GENOMIC DNA]</scope>
    <source>
        <strain evidence="3">RhyTen1mFocal</strain>
    </source>
</reference>
<dbReference type="Gene3D" id="3.80.10.10">
    <property type="entry name" value="Ribonuclease Inhibitor"/>
    <property type="match status" value="1"/>
</dbReference>
<proteinExistence type="predicted"/>
<protein>
    <recommendedName>
        <fullName evidence="5">F-box domain-containing protein</fullName>
    </recommendedName>
</protein>
<name>A0AAD5ZN80_9POAL</name>
<dbReference type="Proteomes" id="UP001210211">
    <property type="component" value="Unassembled WGS sequence"/>
</dbReference>
<dbReference type="AlphaFoldDB" id="A0AAD5ZN80"/>
<evidence type="ECO:0000259" key="2">
    <source>
        <dbReference type="Pfam" id="PF24758"/>
    </source>
</evidence>
<evidence type="ECO:0008006" key="5">
    <source>
        <dbReference type="Google" id="ProtNLM"/>
    </source>
</evidence>
<dbReference type="InterPro" id="IPR036047">
    <property type="entry name" value="F-box-like_dom_sf"/>
</dbReference>
<dbReference type="InterPro" id="IPR032675">
    <property type="entry name" value="LRR_dom_sf"/>
</dbReference>
<evidence type="ECO:0000259" key="1">
    <source>
        <dbReference type="Pfam" id="PF00646"/>
    </source>
</evidence>
<dbReference type="SUPFAM" id="SSF52047">
    <property type="entry name" value="RNI-like"/>
    <property type="match status" value="1"/>
</dbReference>
<keyword evidence="4" id="KW-1185">Reference proteome</keyword>
<dbReference type="InterPro" id="IPR001810">
    <property type="entry name" value="F-box_dom"/>
</dbReference>
<comment type="caution">
    <text evidence="3">The sequence shown here is derived from an EMBL/GenBank/DDBJ whole genome shotgun (WGS) entry which is preliminary data.</text>
</comment>
<dbReference type="SUPFAM" id="SSF81383">
    <property type="entry name" value="F-box domain"/>
    <property type="match status" value="1"/>
</dbReference>
<dbReference type="Pfam" id="PF00646">
    <property type="entry name" value="F-box"/>
    <property type="match status" value="1"/>
</dbReference>
<dbReference type="Pfam" id="PF24758">
    <property type="entry name" value="LRR_At5g56370"/>
    <property type="match status" value="1"/>
</dbReference>
<accession>A0AAD5ZN80</accession>
<feature type="domain" description="F-box" evidence="1">
    <location>
        <begin position="11"/>
        <end position="49"/>
    </location>
</feature>
<dbReference type="PANTHER" id="PTHR31639">
    <property type="entry name" value="F-BOX PROTEIN-LIKE"/>
    <property type="match status" value="1"/>
</dbReference>
<sequence>MTESMEETDRISFLPLELKLSILSRVEVRDAVRTSALAQSWRHLWTLLPCLRVAYVRDKLGVPGHDYDMTTSASWMDRVHHLLSSLRGPIFDFELTHSGLPSLVDDQSPLFQSLLDLLLLKGGLKTLDLAIECGDVVIHLPSFSSLKVLQLWGCHVVLPVGFRGFSHLTTLDLNFVTISNDDLNLLIHTSNNLTTWVRLYCVATEDSLSVNLNFPLLRYLDFSITEFIEEVSVISAPYLEQANISLCCTNYNPEKLARIILRLVTSVATISSLDLFVDVLKYFSIVALPFNFTFPRLRCLKFLLNIYTMDKKMYDAFIWLIRSMPYLEELEIELRNDDSSQTNSVAILLRELLVNKHDGFACLDRTLRSVTISMVGKLDVVASITMIQFFLLNANVLKLLKIEYSIIYEDALSMIEELQKAEVISSDAKVVMVDHFYRFTINVK</sequence>
<gene>
    <name evidence="3" type="ORF">LUZ61_004628</name>
</gene>
<dbReference type="EMBL" id="JAMRDG010000001">
    <property type="protein sequence ID" value="KAJ3700923.1"/>
    <property type="molecule type" value="Genomic_DNA"/>
</dbReference>
<evidence type="ECO:0000313" key="3">
    <source>
        <dbReference type="EMBL" id="KAJ3700923.1"/>
    </source>
</evidence>
<dbReference type="PANTHER" id="PTHR31639:SF56">
    <property type="entry name" value="OS08G0461800 PROTEIN"/>
    <property type="match status" value="1"/>
</dbReference>
<organism evidence="3 4">
    <name type="scientific">Rhynchospora tenuis</name>
    <dbReference type="NCBI Taxonomy" id="198213"/>
    <lineage>
        <taxon>Eukaryota</taxon>
        <taxon>Viridiplantae</taxon>
        <taxon>Streptophyta</taxon>
        <taxon>Embryophyta</taxon>
        <taxon>Tracheophyta</taxon>
        <taxon>Spermatophyta</taxon>
        <taxon>Magnoliopsida</taxon>
        <taxon>Liliopsida</taxon>
        <taxon>Poales</taxon>
        <taxon>Cyperaceae</taxon>
        <taxon>Cyperoideae</taxon>
        <taxon>Rhynchosporeae</taxon>
        <taxon>Rhynchospora</taxon>
    </lineage>
</organism>
<feature type="domain" description="F-box/LRR-repeat protein 15/At3g58940/PEG3-like LRR" evidence="2">
    <location>
        <begin position="139"/>
        <end position="332"/>
    </location>
</feature>